<evidence type="ECO:0000256" key="4">
    <source>
        <dbReference type="ARBA" id="ARBA00023145"/>
    </source>
</evidence>
<dbReference type="AlphaFoldDB" id="A0A8J3ZBG1"/>
<dbReference type="EMBL" id="BOPG01000037">
    <property type="protein sequence ID" value="GIJ58610.1"/>
    <property type="molecule type" value="Genomic_DNA"/>
</dbReference>
<dbReference type="InterPro" id="IPR023343">
    <property type="entry name" value="Penicillin_amidase_dom1"/>
</dbReference>
<reference evidence="5" key="1">
    <citation type="submission" date="2021-01" db="EMBL/GenBank/DDBJ databases">
        <title>Whole genome shotgun sequence of Virgisporangium aurantiacum NBRC 16421.</title>
        <authorList>
            <person name="Komaki H."/>
            <person name="Tamura T."/>
        </authorList>
    </citation>
    <scope>NUCLEOTIDE SEQUENCE</scope>
    <source>
        <strain evidence="5">NBRC 16421</strain>
    </source>
</reference>
<accession>A0A8J3ZBG1</accession>
<evidence type="ECO:0000256" key="2">
    <source>
        <dbReference type="ARBA" id="ARBA00022729"/>
    </source>
</evidence>
<evidence type="ECO:0000256" key="1">
    <source>
        <dbReference type="ARBA" id="ARBA00006586"/>
    </source>
</evidence>
<keyword evidence="6" id="KW-1185">Reference proteome</keyword>
<dbReference type="Pfam" id="PF01804">
    <property type="entry name" value="Penicil_amidase"/>
    <property type="match status" value="1"/>
</dbReference>
<comment type="caution">
    <text evidence="5">The sequence shown here is derived from an EMBL/GenBank/DDBJ whole genome shotgun (WGS) entry which is preliminary data.</text>
</comment>
<dbReference type="PANTHER" id="PTHR34218:SF3">
    <property type="entry name" value="ACYL-HOMOSERINE LACTONE ACYLASE PVDQ"/>
    <property type="match status" value="1"/>
</dbReference>
<dbReference type="PANTHER" id="PTHR34218">
    <property type="entry name" value="PEPTIDASE S45 PENICILLIN AMIDASE"/>
    <property type="match status" value="1"/>
</dbReference>
<dbReference type="Gene3D" id="1.10.439.10">
    <property type="entry name" value="Penicillin Amidohydrolase, domain 1"/>
    <property type="match status" value="1"/>
</dbReference>
<dbReference type="RefSeq" id="WP_203999622.1">
    <property type="nucleotide sequence ID" value="NZ_BOPG01000037.1"/>
</dbReference>
<name>A0A8J3ZBG1_9ACTN</name>
<sequence length="820" mass="87114">MPKSTPSGPGVPQKRRSLLAVATLSIAMILPTLFLPTPAAADPVAFAGYTAVIRRTSYGVPHVLATTLGNATFGQGYAYGQDRYCDLADQIVKVRGERSRWYGPGADDMNLASDFGYKALGLVELAQAQEARLTAEERELLNGYVAGFNAFLAVTGASRVPGWCRGAPWIAPISAVDLLAYQRDLALLASGNPLVPLIAAASPPGTAALDVSPAAAANALRQVDEQQSGQAGLGSNGWAIGADKSVNGKGMLVANPHFPWQGELRFWESHLTVANKLNVYGGSLGGLPGVQIGFTDKVAWTHTVAAGSRFTYYTVDLVPGSPTTYLVDGVPEAMNRKQVTVLVNTGSGAPVPVTRTMYSTRYGPVLDLSFVDPSFGWTETQAMTYHDANIDNDRMLRQWFNIARAPDAAGVRDAISRDQGIPWVNTIVSDAKGNAFYTDSSQTPALSPSSLAEWAAHPLGALNGSDSSNAWQNLPGARSPGLIPFARQPQAARRDYLFNSNDSHWVVHQTQRLTGFSPLQGSEEAPLSVRTRQNLRLINGREPGTVDSRGRFTVAGLGNAILSGTTYTADELAASTVTACRARGATPVTVDGTAVDLRPGCDVLASWDKRFELASRGAALWRETIFSVTALSPSALSEAGPLFGVQYDPANPTNTPRGAPADPMPLLEGLARAMVRMRSLGFALNVRMDAVQYTLKGADRIPVPGSTEDVGIANMAEYSAAPGTSLEPVFDAGPPVPGSDLTNKGYVINYGSSFLLTIGYTAQGLDAKCILTFSESIDPGSPNFADQTRLWSQKKLRDCKYTEASISQDPALSIKVVVQA</sequence>
<dbReference type="InterPro" id="IPR043146">
    <property type="entry name" value="Penicillin_amidase_N_B-knob"/>
</dbReference>
<keyword evidence="4" id="KW-0865">Zymogen</keyword>
<dbReference type="InterPro" id="IPR043147">
    <property type="entry name" value="Penicillin_amidase_A-knob"/>
</dbReference>
<evidence type="ECO:0000313" key="6">
    <source>
        <dbReference type="Proteomes" id="UP000612585"/>
    </source>
</evidence>
<keyword evidence="2" id="KW-0732">Signal</keyword>
<dbReference type="Proteomes" id="UP000612585">
    <property type="component" value="Unassembled WGS sequence"/>
</dbReference>
<evidence type="ECO:0000313" key="5">
    <source>
        <dbReference type="EMBL" id="GIJ58610.1"/>
    </source>
</evidence>
<evidence type="ECO:0000256" key="3">
    <source>
        <dbReference type="ARBA" id="ARBA00022801"/>
    </source>
</evidence>
<proteinExistence type="inferred from homology"/>
<protein>
    <submittedName>
        <fullName evidence="5">Aculeacin A acylase</fullName>
    </submittedName>
</protein>
<comment type="similarity">
    <text evidence="1">Belongs to the peptidase S45 family.</text>
</comment>
<organism evidence="5 6">
    <name type="scientific">Virgisporangium aurantiacum</name>
    <dbReference type="NCBI Taxonomy" id="175570"/>
    <lineage>
        <taxon>Bacteria</taxon>
        <taxon>Bacillati</taxon>
        <taxon>Actinomycetota</taxon>
        <taxon>Actinomycetes</taxon>
        <taxon>Micromonosporales</taxon>
        <taxon>Micromonosporaceae</taxon>
        <taxon>Virgisporangium</taxon>
    </lineage>
</organism>
<dbReference type="GO" id="GO:0016811">
    <property type="term" value="F:hydrolase activity, acting on carbon-nitrogen (but not peptide) bonds, in linear amides"/>
    <property type="evidence" value="ECO:0007669"/>
    <property type="project" value="InterPro"/>
</dbReference>
<dbReference type="Gene3D" id="3.60.20.10">
    <property type="entry name" value="Glutamine Phosphoribosylpyrophosphate, subunit 1, domain 1"/>
    <property type="match status" value="1"/>
</dbReference>
<dbReference type="Gene3D" id="2.30.120.10">
    <property type="match status" value="1"/>
</dbReference>
<keyword evidence="3" id="KW-0378">Hydrolase</keyword>
<gene>
    <name evidence="5" type="ORF">Vau01_061260</name>
</gene>
<dbReference type="SUPFAM" id="SSF56235">
    <property type="entry name" value="N-terminal nucleophile aminohydrolases (Ntn hydrolases)"/>
    <property type="match status" value="1"/>
</dbReference>
<dbReference type="InterPro" id="IPR002692">
    <property type="entry name" value="S45"/>
</dbReference>
<dbReference type="Gene3D" id="1.10.1400.10">
    <property type="match status" value="1"/>
</dbReference>
<dbReference type="InterPro" id="IPR029055">
    <property type="entry name" value="Ntn_hydrolases_N"/>
</dbReference>
<dbReference type="GO" id="GO:0017000">
    <property type="term" value="P:antibiotic biosynthetic process"/>
    <property type="evidence" value="ECO:0007669"/>
    <property type="project" value="InterPro"/>
</dbReference>